<dbReference type="EMBL" id="KE356560">
    <property type="protein sequence ID" value="ERG93040.1"/>
    <property type="molecule type" value="Genomic_DNA"/>
</dbReference>
<evidence type="ECO:0000313" key="2">
    <source>
        <dbReference type="Proteomes" id="UP000030649"/>
    </source>
</evidence>
<sequence length="148" mass="16709">MCDYIIVHIITNHHSKLDQYTSCFRSVLSQYFQNLAQIAVVEREMLVTRPGQSWTVSVERLLSPVLVSVRCVKPGNSRTESDRAGPGIDIKTKPARQDRTGKHYTPIDMVLSRNDEVSTLLFVSQSRRDVATIQSVVRRSILHLSASV</sequence>
<gene>
    <name evidence="1" type="ORF">J07HQW1_03093</name>
</gene>
<evidence type="ECO:0000313" key="1">
    <source>
        <dbReference type="EMBL" id="ERG93040.1"/>
    </source>
</evidence>
<dbReference type="Proteomes" id="UP000030649">
    <property type="component" value="Unassembled WGS sequence"/>
</dbReference>
<proteinExistence type="predicted"/>
<accession>U1N8H4</accession>
<organism evidence="1 2">
    <name type="scientific">Haloquadratum walsbyi J07HQW1</name>
    <dbReference type="NCBI Taxonomy" id="1238424"/>
    <lineage>
        <taxon>Archaea</taxon>
        <taxon>Methanobacteriati</taxon>
        <taxon>Methanobacteriota</taxon>
        <taxon>Stenosarchaea group</taxon>
        <taxon>Halobacteria</taxon>
        <taxon>Halobacteriales</taxon>
        <taxon>Haloferacaceae</taxon>
        <taxon>Haloquadratum</taxon>
    </lineage>
</organism>
<dbReference type="HOGENOM" id="CLU_1754678_0_0_2"/>
<protein>
    <submittedName>
        <fullName evidence="1">Uncharacterized protein</fullName>
    </submittedName>
</protein>
<name>U1N8H4_9EURY</name>
<reference evidence="1 2" key="1">
    <citation type="journal article" date="2013" name="PLoS ONE">
        <title>Assembly-driven community genomics of a hypersaline microbial ecosystem.</title>
        <authorList>
            <person name="Podell S."/>
            <person name="Ugalde J.A."/>
            <person name="Narasingarao P."/>
            <person name="Banfield J.F."/>
            <person name="Heidelberg K.B."/>
            <person name="Allen E.E."/>
        </authorList>
    </citation>
    <scope>NUCLEOTIDE SEQUENCE [LARGE SCALE GENOMIC DNA]</scope>
    <source>
        <strain evidence="2">J07HQW1</strain>
    </source>
</reference>
<dbReference type="AlphaFoldDB" id="U1N8H4"/>